<protein>
    <submittedName>
        <fullName evidence="1">Uncharacterized protein</fullName>
    </submittedName>
</protein>
<evidence type="ECO:0000313" key="1">
    <source>
        <dbReference type="EMBL" id="KAI4316487.1"/>
    </source>
</evidence>
<keyword evidence="2" id="KW-1185">Reference proteome</keyword>
<evidence type="ECO:0000313" key="2">
    <source>
        <dbReference type="Proteomes" id="UP000828941"/>
    </source>
</evidence>
<dbReference type="Proteomes" id="UP000828941">
    <property type="component" value="Chromosome 10"/>
</dbReference>
<organism evidence="1 2">
    <name type="scientific">Bauhinia variegata</name>
    <name type="common">Purple orchid tree</name>
    <name type="synonym">Phanera variegata</name>
    <dbReference type="NCBI Taxonomy" id="167791"/>
    <lineage>
        <taxon>Eukaryota</taxon>
        <taxon>Viridiplantae</taxon>
        <taxon>Streptophyta</taxon>
        <taxon>Embryophyta</taxon>
        <taxon>Tracheophyta</taxon>
        <taxon>Spermatophyta</taxon>
        <taxon>Magnoliopsida</taxon>
        <taxon>eudicotyledons</taxon>
        <taxon>Gunneridae</taxon>
        <taxon>Pentapetalae</taxon>
        <taxon>rosids</taxon>
        <taxon>fabids</taxon>
        <taxon>Fabales</taxon>
        <taxon>Fabaceae</taxon>
        <taxon>Cercidoideae</taxon>
        <taxon>Cercideae</taxon>
        <taxon>Bauhiniinae</taxon>
        <taxon>Bauhinia</taxon>
    </lineage>
</organism>
<dbReference type="EMBL" id="CM039435">
    <property type="protein sequence ID" value="KAI4316487.1"/>
    <property type="molecule type" value="Genomic_DNA"/>
</dbReference>
<gene>
    <name evidence="1" type="ORF">L6164_024466</name>
</gene>
<accession>A0ACB9LZ10</accession>
<sequence>MGSDKNKTLVCVKQVEQEVVDEWDESMPLPGDIIEGFSEDDGEESFVPVKTMSEFRSKLGKVNPQVEFIRLKVRRGDSTLKLQARIAQKKGSLLHRKYATIQAATDERHVADLGDLTLEQCTDLQEMSRKLVVKLQSIGCSWGFRRHGIKYDWEMKARTHLPDQHCSVISSILFMPLQSEHCIDTTTARCMAWFSAAVSSGVPLEKLDASRKGTDWDEQQNQTLQGIRLWFLPGLEEILIELIPQPGEDRFGMEIKHTEEGFVLIHSVMTESVAERGGLRELYEEAIASGFQLVISRLEGKSLMPSSVCFDGLIQCCDLTQIKQNLSSAIHQIDTIQLHVMAWPNPSRATPSPTQAIGSVALLSPNPNGYFATAHFD</sequence>
<reference evidence="1 2" key="1">
    <citation type="journal article" date="2022" name="DNA Res.">
        <title>Chromosomal-level genome assembly of the orchid tree Bauhinia variegata (Leguminosae; Cercidoideae) supports the allotetraploid origin hypothesis of Bauhinia.</title>
        <authorList>
            <person name="Zhong Y."/>
            <person name="Chen Y."/>
            <person name="Zheng D."/>
            <person name="Pang J."/>
            <person name="Liu Y."/>
            <person name="Luo S."/>
            <person name="Meng S."/>
            <person name="Qian L."/>
            <person name="Wei D."/>
            <person name="Dai S."/>
            <person name="Zhou R."/>
        </authorList>
    </citation>
    <scope>NUCLEOTIDE SEQUENCE [LARGE SCALE GENOMIC DNA]</scope>
    <source>
        <strain evidence="1">BV-YZ2020</strain>
    </source>
</reference>
<name>A0ACB9LZ10_BAUVA</name>
<comment type="caution">
    <text evidence="1">The sequence shown here is derived from an EMBL/GenBank/DDBJ whole genome shotgun (WGS) entry which is preliminary data.</text>
</comment>
<proteinExistence type="predicted"/>